<reference evidence="4" key="1">
    <citation type="submission" date="2018-12" db="EMBL/GenBank/DDBJ databases">
        <title>Genome sequence of Peanibacillus sp.</title>
        <authorList>
            <person name="Subramani G."/>
            <person name="Srinivasan S."/>
            <person name="Kim M.K."/>
        </authorList>
    </citation>
    <scope>NUCLEOTIDE SEQUENCE [LARGE SCALE GENOMIC DNA]</scope>
    <source>
        <strain evidence="4">18JY67-1</strain>
    </source>
</reference>
<dbReference type="InterPro" id="IPR014576">
    <property type="entry name" value="Pesterase_YhaO"/>
</dbReference>
<dbReference type="AlphaFoldDB" id="A0A3S9A8U8"/>
<dbReference type="SUPFAM" id="SSF56300">
    <property type="entry name" value="Metallo-dependent phosphatases"/>
    <property type="match status" value="1"/>
</dbReference>
<dbReference type="Pfam" id="PF00149">
    <property type="entry name" value="Metallophos"/>
    <property type="match status" value="1"/>
</dbReference>
<dbReference type="Gene3D" id="3.60.21.10">
    <property type="match status" value="1"/>
</dbReference>
<evidence type="ECO:0000313" key="3">
    <source>
        <dbReference type="EMBL" id="AZN42187.1"/>
    </source>
</evidence>
<keyword evidence="1" id="KW-0378">Hydrolase</keyword>
<dbReference type="InterPro" id="IPR029052">
    <property type="entry name" value="Metallo-depent_PP-like"/>
</dbReference>
<keyword evidence="3" id="KW-0269">Exonuclease</keyword>
<dbReference type="OrthoDB" id="9773856at2"/>
<proteinExistence type="predicted"/>
<dbReference type="PANTHER" id="PTHR30337">
    <property type="entry name" value="COMPONENT OF ATP-DEPENDENT DSDNA EXONUCLEASE"/>
    <property type="match status" value="1"/>
</dbReference>
<dbReference type="GO" id="GO:0004527">
    <property type="term" value="F:exonuclease activity"/>
    <property type="evidence" value="ECO:0007669"/>
    <property type="project" value="UniProtKB-KW"/>
</dbReference>
<protein>
    <submittedName>
        <fullName evidence="3">DNA repair exonuclease</fullName>
    </submittedName>
</protein>
<dbReference type="PANTHER" id="PTHR30337:SF7">
    <property type="entry name" value="PHOSPHOESTERASE"/>
    <property type="match status" value="1"/>
</dbReference>
<dbReference type="KEGG" id="palb:EJC50_22780"/>
<dbReference type="InterPro" id="IPR041796">
    <property type="entry name" value="Mre11_N"/>
</dbReference>
<evidence type="ECO:0000256" key="1">
    <source>
        <dbReference type="ARBA" id="ARBA00022801"/>
    </source>
</evidence>
<sequence>MGVSFRFMHAADLHVDSPFRGLTDAPAYVREALQMSTFQAVRNLVDTALSEAVDFIVIAGDLYDSADRSLRAQLYLQREWQRLHANGVQLFVIHGNHDPLSGQRAKLEWPESVHFFGTDKVDKAAAYTRSGELAAYVHGISYGTRSVMDNLASKYHADHESGVYQIAMLHGNVDGQQGHDPYAPCSLAELAGSGFHYWALGHIHQREVLHAFPHVVYSGNTQGRHSKETGAKGAYIVDVSASYDTELKFMPLDTVRWENAVIEIDGIESEQALLGLLEQVIASVAASCERRHCMLRLILQGRGPLHHLLSEASFLQELLHGIRVRISDLHESHDEAAEPWCWVYQIEAASGAELDYEVLAREDSFTGELIRSSLIVEADEAALGELASEALQSLYANARLRKLVRQMQGERSLQWLASARELAAGLLIEDSHLRKADKQAESGLEGGDKA</sequence>
<evidence type="ECO:0000259" key="2">
    <source>
        <dbReference type="Pfam" id="PF00149"/>
    </source>
</evidence>
<dbReference type="CDD" id="cd00840">
    <property type="entry name" value="MPP_Mre11_N"/>
    <property type="match status" value="1"/>
</dbReference>
<keyword evidence="4" id="KW-1185">Reference proteome</keyword>
<accession>A0A3S9A8U8</accession>
<dbReference type="InterPro" id="IPR050535">
    <property type="entry name" value="DNA_Repair-Maintenance_Comp"/>
</dbReference>
<dbReference type="Proteomes" id="UP000272528">
    <property type="component" value="Chromosome"/>
</dbReference>
<name>A0A3S9A8U8_9BACL</name>
<keyword evidence="3" id="KW-0540">Nuclease</keyword>
<evidence type="ECO:0000313" key="4">
    <source>
        <dbReference type="Proteomes" id="UP000272528"/>
    </source>
</evidence>
<dbReference type="RefSeq" id="WP_126017885.1">
    <property type="nucleotide sequence ID" value="NZ_CP034437.1"/>
</dbReference>
<organism evidence="3 4">
    <name type="scientific">Paenibacillus albus</name>
    <dbReference type="NCBI Taxonomy" id="2495582"/>
    <lineage>
        <taxon>Bacteria</taxon>
        <taxon>Bacillati</taxon>
        <taxon>Bacillota</taxon>
        <taxon>Bacilli</taxon>
        <taxon>Bacillales</taxon>
        <taxon>Paenibacillaceae</taxon>
        <taxon>Paenibacillus</taxon>
    </lineage>
</organism>
<dbReference type="PIRSF" id="PIRSF033091">
    <property type="entry name" value="Pesterase_YhaO"/>
    <property type="match status" value="1"/>
</dbReference>
<dbReference type="EMBL" id="CP034437">
    <property type="protein sequence ID" value="AZN42187.1"/>
    <property type="molecule type" value="Genomic_DNA"/>
</dbReference>
<dbReference type="InterPro" id="IPR004843">
    <property type="entry name" value="Calcineurin-like_PHP"/>
</dbReference>
<feature type="domain" description="Calcineurin-like phosphoesterase" evidence="2">
    <location>
        <begin position="5"/>
        <end position="205"/>
    </location>
</feature>
<gene>
    <name evidence="3" type="ORF">EJC50_22780</name>
</gene>